<reference evidence="4" key="1">
    <citation type="submission" date="2021-02" db="EMBL/GenBank/DDBJ databases">
        <authorList>
            <person name="Nowell W R."/>
        </authorList>
    </citation>
    <scope>NUCLEOTIDE SEQUENCE</scope>
</reference>
<comment type="caution">
    <text evidence="4">The sequence shown here is derived from an EMBL/GenBank/DDBJ whole genome shotgun (WGS) entry which is preliminary data.</text>
</comment>
<dbReference type="PANTHER" id="PTHR13817">
    <property type="entry name" value="TITIN"/>
    <property type="match status" value="1"/>
</dbReference>
<dbReference type="EMBL" id="CAJNON010000302">
    <property type="protein sequence ID" value="CAF1181454.1"/>
    <property type="molecule type" value="Genomic_DNA"/>
</dbReference>
<evidence type="ECO:0000259" key="3">
    <source>
        <dbReference type="PROSITE" id="PS50853"/>
    </source>
</evidence>
<dbReference type="OrthoDB" id="10061537at2759"/>
<dbReference type="InterPro" id="IPR013783">
    <property type="entry name" value="Ig-like_fold"/>
</dbReference>
<dbReference type="Gene3D" id="2.60.40.10">
    <property type="entry name" value="Immunoglobulins"/>
    <property type="match status" value="1"/>
</dbReference>
<protein>
    <recommendedName>
        <fullName evidence="3">Fibronectin type-III domain-containing protein</fullName>
    </recommendedName>
</protein>
<name>A0A814V3I0_9BILA</name>
<evidence type="ECO:0000313" key="5">
    <source>
        <dbReference type="Proteomes" id="UP000663891"/>
    </source>
</evidence>
<dbReference type="Proteomes" id="UP000663891">
    <property type="component" value="Unassembled WGS sequence"/>
</dbReference>
<sequence length="130" mass="14718">MYAADAPDQPKVEKITKDSVTLSWKKPANDGGTRITGYVIEKKPADGRDWTEVAEVPEREHSYIVPNLKEDDDVLFRIRPVNAVDPREPRRPTDAITVQDQPDKSSFLDSSGIKDITVKADKHFELHISY</sequence>
<dbReference type="SMART" id="SM00060">
    <property type="entry name" value="FN3"/>
    <property type="match status" value="1"/>
</dbReference>
<dbReference type="SUPFAM" id="SSF49265">
    <property type="entry name" value="Fibronectin type III"/>
    <property type="match status" value="1"/>
</dbReference>
<dbReference type="CDD" id="cd00063">
    <property type="entry name" value="FN3"/>
    <property type="match status" value="1"/>
</dbReference>
<organism evidence="4 5">
    <name type="scientific">Adineta steineri</name>
    <dbReference type="NCBI Taxonomy" id="433720"/>
    <lineage>
        <taxon>Eukaryota</taxon>
        <taxon>Metazoa</taxon>
        <taxon>Spiralia</taxon>
        <taxon>Gnathifera</taxon>
        <taxon>Rotifera</taxon>
        <taxon>Eurotatoria</taxon>
        <taxon>Bdelloidea</taxon>
        <taxon>Adinetida</taxon>
        <taxon>Adinetidae</taxon>
        <taxon>Adineta</taxon>
    </lineage>
</organism>
<evidence type="ECO:0000313" key="4">
    <source>
        <dbReference type="EMBL" id="CAF1181454.1"/>
    </source>
</evidence>
<dbReference type="InterPro" id="IPR050964">
    <property type="entry name" value="Striated_Muscle_Regulatory"/>
</dbReference>
<evidence type="ECO:0000256" key="1">
    <source>
        <dbReference type="ARBA" id="ARBA00022737"/>
    </source>
</evidence>
<accession>A0A814V3I0</accession>
<dbReference type="PANTHER" id="PTHR13817:SF151">
    <property type="entry name" value="TITIN"/>
    <property type="match status" value="1"/>
</dbReference>
<feature type="region of interest" description="Disordered" evidence="2">
    <location>
        <begin position="85"/>
        <end position="107"/>
    </location>
</feature>
<proteinExistence type="predicted"/>
<dbReference type="PROSITE" id="PS50853">
    <property type="entry name" value="FN3"/>
    <property type="match status" value="1"/>
</dbReference>
<dbReference type="GO" id="GO:0045214">
    <property type="term" value="P:sarcomere organization"/>
    <property type="evidence" value="ECO:0007669"/>
    <property type="project" value="TreeGrafter"/>
</dbReference>
<dbReference type="InterPro" id="IPR003961">
    <property type="entry name" value="FN3_dom"/>
</dbReference>
<dbReference type="InterPro" id="IPR036116">
    <property type="entry name" value="FN3_sf"/>
</dbReference>
<dbReference type="Pfam" id="PF00041">
    <property type="entry name" value="fn3"/>
    <property type="match status" value="1"/>
</dbReference>
<dbReference type="GO" id="GO:0031430">
    <property type="term" value="C:M band"/>
    <property type="evidence" value="ECO:0007669"/>
    <property type="project" value="TreeGrafter"/>
</dbReference>
<dbReference type="AlphaFoldDB" id="A0A814V3I0"/>
<keyword evidence="1" id="KW-0677">Repeat</keyword>
<dbReference type="FunFam" id="2.60.40.10:FF:000056">
    <property type="entry name" value="twitchin isoform X4"/>
    <property type="match status" value="1"/>
</dbReference>
<gene>
    <name evidence="4" type="ORF">VCS650_LOCUS24513</name>
</gene>
<feature type="domain" description="Fibronectin type-III" evidence="3">
    <location>
        <begin position="6"/>
        <end position="100"/>
    </location>
</feature>
<evidence type="ECO:0000256" key="2">
    <source>
        <dbReference type="SAM" id="MobiDB-lite"/>
    </source>
</evidence>